<comment type="subcellular location">
    <subcellularLocation>
        <location evidence="1">Membrane</location>
        <topology evidence="1">Multi-pass membrane protein</topology>
    </subcellularLocation>
</comment>
<dbReference type="AlphaFoldDB" id="A0A4R5NM79"/>
<feature type="transmembrane region" description="Helical" evidence="5">
    <location>
        <begin position="248"/>
        <end position="270"/>
    </location>
</feature>
<dbReference type="EMBL" id="PUFO01000057">
    <property type="protein sequence ID" value="TDG76762.1"/>
    <property type="molecule type" value="Genomic_DNA"/>
</dbReference>
<dbReference type="STRING" id="1122149.FD44_GL001069"/>
<feature type="transmembrane region" description="Helical" evidence="5">
    <location>
        <begin position="215"/>
        <end position="236"/>
    </location>
</feature>
<comment type="caution">
    <text evidence="6">The sequence shown here is derived from an EMBL/GenBank/DDBJ whole genome shotgun (WGS) entry which is preliminary data.</text>
</comment>
<dbReference type="OrthoDB" id="309023at2"/>
<reference evidence="6 7" key="1">
    <citation type="journal article" date="2019" name="Appl. Microbiol. Biotechnol.">
        <title>Uncovering carbohydrate metabolism through a genotype-phenotype association study of 56 lactic acid bacteria genomes.</title>
        <authorList>
            <person name="Buron-Moles G."/>
            <person name="Chailyan A."/>
            <person name="Dolejs I."/>
            <person name="Forster J."/>
            <person name="Miks M.H."/>
        </authorList>
    </citation>
    <scope>NUCLEOTIDE SEQUENCE [LARGE SCALE GENOMIC DNA]</scope>
    <source>
        <strain evidence="6 7">ATCC 49373</strain>
    </source>
</reference>
<dbReference type="Pfam" id="PF03595">
    <property type="entry name" value="SLAC1"/>
    <property type="match status" value="1"/>
</dbReference>
<dbReference type="PANTHER" id="PTHR37955:SF1">
    <property type="entry name" value="DEP DOMAIN-CONTAINING PROTEIN"/>
    <property type="match status" value="1"/>
</dbReference>
<dbReference type="CDD" id="cd09325">
    <property type="entry name" value="TDT_C4-dicarb_trans"/>
    <property type="match status" value="1"/>
</dbReference>
<evidence type="ECO:0008006" key="8">
    <source>
        <dbReference type="Google" id="ProtNLM"/>
    </source>
</evidence>
<dbReference type="InterPro" id="IPR004695">
    <property type="entry name" value="SLAC1/Mae1/Ssu1/TehA"/>
</dbReference>
<evidence type="ECO:0000256" key="1">
    <source>
        <dbReference type="ARBA" id="ARBA00004141"/>
    </source>
</evidence>
<feature type="transmembrane region" description="Helical" evidence="5">
    <location>
        <begin position="191"/>
        <end position="209"/>
    </location>
</feature>
<name>A0A4R5NM79_9LACO</name>
<evidence type="ECO:0000256" key="4">
    <source>
        <dbReference type="ARBA" id="ARBA00023136"/>
    </source>
</evidence>
<feature type="transmembrane region" description="Helical" evidence="5">
    <location>
        <begin position="7"/>
        <end position="26"/>
    </location>
</feature>
<evidence type="ECO:0000313" key="7">
    <source>
        <dbReference type="Proteomes" id="UP000294854"/>
    </source>
</evidence>
<feature type="transmembrane region" description="Helical" evidence="5">
    <location>
        <begin position="134"/>
        <end position="152"/>
    </location>
</feature>
<keyword evidence="3 5" id="KW-1133">Transmembrane helix</keyword>
<dbReference type="Gene3D" id="1.50.10.150">
    <property type="entry name" value="Voltage-dependent anion channel"/>
    <property type="match status" value="1"/>
</dbReference>
<evidence type="ECO:0000256" key="3">
    <source>
        <dbReference type="ARBA" id="ARBA00022989"/>
    </source>
</evidence>
<proteinExistence type="predicted"/>
<feature type="transmembrane region" description="Helical" evidence="5">
    <location>
        <begin position="158"/>
        <end position="179"/>
    </location>
</feature>
<dbReference type="PANTHER" id="PTHR37955">
    <property type="entry name" value="TELLURITE RESISTANCE PROTEIN TEHA"/>
    <property type="match status" value="1"/>
</dbReference>
<dbReference type="GO" id="GO:0046583">
    <property type="term" value="F:monoatomic cation efflux transmembrane transporter activity"/>
    <property type="evidence" value="ECO:0007669"/>
    <property type="project" value="TreeGrafter"/>
</dbReference>
<keyword evidence="2 5" id="KW-0812">Transmembrane</keyword>
<dbReference type="InterPro" id="IPR052951">
    <property type="entry name" value="Tellurite_res_ion_channel"/>
</dbReference>
<feature type="transmembrane region" description="Helical" evidence="5">
    <location>
        <begin position="99"/>
        <end position="122"/>
    </location>
</feature>
<feature type="transmembrane region" description="Helical" evidence="5">
    <location>
        <begin position="282"/>
        <end position="302"/>
    </location>
</feature>
<dbReference type="Proteomes" id="UP000294854">
    <property type="component" value="Unassembled WGS sequence"/>
</dbReference>
<accession>A0A4R5NM79</accession>
<protein>
    <recommendedName>
        <fullName evidence="8">Exfoliative toxin A</fullName>
    </recommendedName>
</protein>
<keyword evidence="4 5" id="KW-0472">Membrane</keyword>
<organism evidence="6 7">
    <name type="scientific">Secundilactobacillus malefermentans</name>
    <dbReference type="NCBI Taxonomy" id="176292"/>
    <lineage>
        <taxon>Bacteria</taxon>
        <taxon>Bacillati</taxon>
        <taxon>Bacillota</taxon>
        <taxon>Bacilli</taxon>
        <taxon>Lactobacillales</taxon>
        <taxon>Lactobacillaceae</taxon>
        <taxon>Secundilactobacillus</taxon>
    </lineage>
</organism>
<evidence type="ECO:0000256" key="2">
    <source>
        <dbReference type="ARBA" id="ARBA00022692"/>
    </source>
</evidence>
<gene>
    <name evidence="6" type="ORF">C5L31_001346</name>
</gene>
<evidence type="ECO:0000313" key="6">
    <source>
        <dbReference type="EMBL" id="TDG76762.1"/>
    </source>
</evidence>
<sequence>MKRIMTSLPIPICGLFLGIVSLGNLYKLNSHILVGNIIGSVGMFLLLIMAIKIVAQLKSVLHSLTDMLTAAVAPTFPMALLVSCTYLDNISGAHPFVTILWYLAVLIELSLVGYFAIKFVIIPKFSKFNVYPSWLIPFVGIGVITVTSANFNPLLGQIMFWLTFLGYVILFPTMIYRIFVVKHLPQATLPLITIIAAPAALTLEDYLLIFPHPNLILANFLLLFSQANLILALFLIQKSIRGPFYPSFSAFTFPLVLCGASLSLAAQTLHPFGPNSLFLSDLSTIETALISIVIAFVFVRYWQFIWQTSHENKNN</sequence>
<feature type="transmembrane region" description="Helical" evidence="5">
    <location>
        <begin position="32"/>
        <end position="55"/>
    </location>
</feature>
<dbReference type="InterPro" id="IPR038665">
    <property type="entry name" value="Voltage-dep_anion_channel_sf"/>
</dbReference>
<dbReference type="RefSeq" id="WP_010620158.1">
    <property type="nucleotide sequence ID" value="NZ_PUFO01000057.1"/>
</dbReference>
<keyword evidence="7" id="KW-1185">Reference proteome</keyword>
<evidence type="ECO:0000256" key="5">
    <source>
        <dbReference type="SAM" id="Phobius"/>
    </source>
</evidence>
<dbReference type="GO" id="GO:0005886">
    <property type="term" value="C:plasma membrane"/>
    <property type="evidence" value="ECO:0007669"/>
    <property type="project" value="TreeGrafter"/>
</dbReference>